<protein>
    <submittedName>
        <fullName evidence="1">Uncharacterized protein</fullName>
    </submittedName>
</protein>
<keyword evidence="2" id="KW-1185">Reference proteome</keyword>
<evidence type="ECO:0000313" key="2">
    <source>
        <dbReference type="Proteomes" id="UP001159363"/>
    </source>
</evidence>
<accession>A0ABQ9IB13</accession>
<dbReference type="EMBL" id="JARBHB010000002">
    <property type="protein sequence ID" value="KAJ8893440.1"/>
    <property type="molecule type" value="Genomic_DNA"/>
</dbReference>
<gene>
    <name evidence="1" type="ORF">PR048_006038</name>
</gene>
<evidence type="ECO:0000313" key="1">
    <source>
        <dbReference type="EMBL" id="KAJ8893440.1"/>
    </source>
</evidence>
<reference evidence="1 2" key="1">
    <citation type="submission" date="2023-02" db="EMBL/GenBank/DDBJ databases">
        <title>LHISI_Scaffold_Assembly.</title>
        <authorList>
            <person name="Stuart O.P."/>
            <person name="Cleave R."/>
            <person name="Magrath M.J.L."/>
            <person name="Mikheyev A.S."/>
        </authorList>
    </citation>
    <scope>NUCLEOTIDE SEQUENCE [LARGE SCALE GENOMIC DNA]</scope>
    <source>
        <strain evidence="1">Daus_M_001</strain>
        <tissue evidence="1">Leg muscle</tissue>
    </source>
</reference>
<sequence length="78" mass="8821">MVWGSASKSVLKPLQIVQNKAVKAVHDLPYRTHSKVMYTTYNVLPIKSMPSMSRASSCLMHAQSHLEMCEVMLDSRKN</sequence>
<dbReference type="Proteomes" id="UP001159363">
    <property type="component" value="Chromosome 2"/>
</dbReference>
<proteinExistence type="predicted"/>
<comment type="caution">
    <text evidence="1">The sequence shown here is derived from an EMBL/GenBank/DDBJ whole genome shotgun (WGS) entry which is preliminary data.</text>
</comment>
<organism evidence="1 2">
    <name type="scientific">Dryococelus australis</name>
    <dbReference type="NCBI Taxonomy" id="614101"/>
    <lineage>
        <taxon>Eukaryota</taxon>
        <taxon>Metazoa</taxon>
        <taxon>Ecdysozoa</taxon>
        <taxon>Arthropoda</taxon>
        <taxon>Hexapoda</taxon>
        <taxon>Insecta</taxon>
        <taxon>Pterygota</taxon>
        <taxon>Neoptera</taxon>
        <taxon>Polyneoptera</taxon>
        <taxon>Phasmatodea</taxon>
        <taxon>Verophasmatodea</taxon>
        <taxon>Anareolatae</taxon>
        <taxon>Phasmatidae</taxon>
        <taxon>Eurycanthinae</taxon>
        <taxon>Dryococelus</taxon>
    </lineage>
</organism>
<name>A0ABQ9IB13_9NEOP</name>